<protein>
    <submittedName>
        <fullName evidence="1">Uncharacterized protein</fullName>
    </submittedName>
</protein>
<proteinExistence type="predicted"/>
<reference evidence="1 2" key="1">
    <citation type="submission" date="2018-06" db="EMBL/GenBank/DDBJ databases">
        <title>Genomic Encyclopedia of Archaeal and Bacterial Type Strains, Phase II (KMG-II): from individual species to whole genera.</title>
        <authorList>
            <person name="Goeker M."/>
        </authorList>
    </citation>
    <scope>NUCLEOTIDE SEQUENCE [LARGE SCALE GENOMIC DNA]</scope>
    <source>
        <strain evidence="1 2">T4</strain>
    </source>
</reference>
<organism evidence="1 2">
    <name type="scientific">Algoriphagus aquaeductus</name>
    <dbReference type="NCBI Taxonomy" id="475299"/>
    <lineage>
        <taxon>Bacteria</taxon>
        <taxon>Pseudomonadati</taxon>
        <taxon>Bacteroidota</taxon>
        <taxon>Cytophagia</taxon>
        <taxon>Cytophagales</taxon>
        <taxon>Cyclobacteriaceae</taxon>
        <taxon>Algoriphagus</taxon>
    </lineage>
</organism>
<keyword evidence="2" id="KW-1185">Reference proteome</keyword>
<evidence type="ECO:0000313" key="2">
    <source>
        <dbReference type="Proteomes" id="UP000248917"/>
    </source>
</evidence>
<dbReference type="AlphaFoldDB" id="A0A326RYF4"/>
<sequence>MKILGWIIFFLMPLWTKAQEALNWGDPLAAISIKQSDLISLDTRDQIFVSTINGDIYLFDREGRQLNLFSPPRQGRLQQLEAAWTVNIFSFSSDLQEYRILDRFLNPLAENNLTAGEITLPKAATLGNNNIIWIWDESDLTLKSLNYLQKQILQSQPLNLILDSQNLDVNEIREFKNRLYMNIPSSGIFIFDNQGNMIQKLDVHIDQRLTFFKERLFWIQKGILKSISLRTLDQTDHGKVPHDQANSIQIGQEILVLQSPAGLQVFALPLELKNLR</sequence>
<evidence type="ECO:0000313" key="1">
    <source>
        <dbReference type="EMBL" id="PZV85448.1"/>
    </source>
</evidence>
<name>A0A326RYF4_9BACT</name>
<accession>A0A326RYF4</accession>
<gene>
    <name evidence="1" type="ORF">CLV31_103240</name>
</gene>
<dbReference type="Proteomes" id="UP000248917">
    <property type="component" value="Unassembled WGS sequence"/>
</dbReference>
<dbReference type="EMBL" id="QKTX01000003">
    <property type="protein sequence ID" value="PZV85448.1"/>
    <property type="molecule type" value="Genomic_DNA"/>
</dbReference>
<comment type="caution">
    <text evidence="1">The sequence shown here is derived from an EMBL/GenBank/DDBJ whole genome shotgun (WGS) entry which is preliminary data.</text>
</comment>